<accession>A0ABN8RA61</accession>
<protein>
    <recommendedName>
        <fullName evidence="1">Histidine N-acetyltransferase C-terminal domain-containing protein</fullName>
    </recommendedName>
</protein>
<evidence type="ECO:0000313" key="3">
    <source>
        <dbReference type="Proteomes" id="UP001159427"/>
    </source>
</evidence>
<name>A0ABN8RA61_9CNID</name>
<feature type="domain" description="Histidine N-acetyltransferase C-terminal" evidence="1">
    <location>
        <begin position="117"/>
        <end position="185"/>
    </location>
</feature>
<dbReference type="InterPro" id="IPR056483">
    <property type="entry name" value="Hisat_C"/>
</dbReference>
<gene>
    <name evidence="2" type="ORF">PEVE_00009711</name>
</gene>
<keyword evidence="3" id="KW-1185">Reference proteome</keyword>
<dbReference type="Pfam" id="PF24066">
    <property type="entry name" value="Hisat_C"/>
    <property type="match status" value="1"/>
</dbReference>
<sequence length="185" mass="21350">MMLLYAGKRLIGLQAGCIVDEGKMLVWRSARVAHNLEGQGLQRKLAVELGKHVQANFPEVSRIRTASHLESQRKSRNSFQKILERDELSFFVEEKSARKFDRLNFRTSLRTEDEFQVQSYTKEYFASFILSSSVITELCPNNILVFDWCPYEPLLSNVDLILKENHNTHFFADKNSVEASPKSFS</sequence>
<dbReference type="EMBL" id="CALNXI010001679">
    <property type="protein sequence ID" value="CAH3174772.1"/>
    <property type="molecule type" value="Genomic_DNA"/>
</dbReference>
<dbReference type="PANTHER" id="PTHR47403:SF6">
    <property type="entry name" value="N-ACETYLTRANSFERASE DOMAIN-CONTAINING PROTEIN"/>
    <property type="match status" value="1"/>
</dbReference>
<proteinExistence type="predicted"/>
<comment type="caution">
    <text evidence="2">The sequence shown here is derived from an EMBL/GenBank/DDBJ whole genome shotgun (WGS) entry which is preliminary data.</text>
</comment>
<organism evidence="2 3">
    <name type="scientific">Porites evermanni</name>
    <dbReference type="NCBI Taxonomy" id="104178"/>
    <lineage>
        <taxon>Eukaryota</taxon>
        <taxon>Metazoa</taxon>
        <taxon>Cnidaria</taxon>
        <taxon>Anthozoa</taxon>
        <taxon>Hexacorallia</taxon>
        <taxon>Scleractinia</taxon>
        <taxon>Fungiina</taxon>
        <taxon>Poritidae</taxon>
        <taxon>Porites</taxon>
    </lineage>
</organism>
<dbReference type="PANTHER" id="PTHR47403">
    <property type="entry name" value="LOC100145250 PROTEIN"/>
    <property type="match status" value="1"/>
</dbReference>
<evidence type="ECO:0000313" key="2">
    <source>
        <dbReference type="EMBL" id="CAH3174772.1"/>
    </source>
</evidence>
<dbReference type="Proteomes" id="UP001159427">
    <property type="component" value="Unassembled WGS sequence"/>
</dbReference>
<reference evidence="2 3" key="1">
    <citation type="submission" date="2022-05" db="EMBL/GenBank/DDBJ databases">
        <authorList>
            <consortium name="Genoscope - CEA"/>
            <person name="William W."/>
        </authorList>
    </citation>
    <scope>NUCLEOTIDE SEQUENCE [LARGE SCALE GENOMIC DNA]</scope>
</reference>
<evidence type="ECO:0000259" key="1">
    <source>
        <dbReference type="Pfam" id="PF24066"/>
    </source>
</evidence>